<evidence type="ECO:0000256" key="3">
    <source>
        <dbReference type="ARBA" id="ARBA00022833"/>
    </source>
</evidence>
<dbReference type="InterPro" id="IPR052667">
    <property type="entry name" value="E3_ubiquitin-ligase_RING"/>
</dbReference>
<dbReference type="EMBL" id="DS268650">
    <property type="protein sequence ID" value="EFO96960.1"/>
    <property type="molecule type" value="Genomic_DNA"/>
</dbReference>
<feature type="domain" description="RING-type" evidence="5">
    <location>
        <begin position="71"/>
        <end position="114"/>
    </location>
</feature>
<dbReference type="STRING" id="31234.E3NG72"/>
<keyword evidence="1" id="KW-0479">Metal-binding</keyword>
<organism evidence="7">
    <name type="scientific">Caenorhabditis remanei</name>
    <name type="common">Caenorhabditis vulgaris</name>
    <dbReference type="NCBI Taxonomy" id="31234"/>
    <lineage>
        <taxon>Eukaryota</taxon>
        <taxon>Metazoa</taxon>
        <taxon>Ecdysozoa</taxon>
        <taxon>Nematoda</taxon>
        <taxon>Chromadorea</taxon>
        <taxon>Rhabditida</taxon>
        <taxon>Rhabditina</taxon>
        <taxon>Rhabditomorpha</taxon>
        <taxon>Rhabditoidea</taxon>
        <taxon>Rhabditidae</taxon>
        <taxon>Peloderinae</taxon>
        <taxon>Caenorhabditis</taxon>
    </lineage>
</organism>
<dbReference type="PANTHER" id="PTHR47156">
    <property type="entry name" value="PROTEIN CBG20824"/>
    <property type="match status" value="1"/>
</dbReference>
<dbReference type="PANTHER" id="PTHR47156:SF10">
    <property type="entry name" value="E3 UBIQUITIN-PROTEIN LIGASE TRIM-21-RELATED"/>
    <property type="match status" value="1"/>
</dbReference>
<dbReference type="Proteomes" id="UP000008281">
    <property type="component" value="Unassembled WGS sequence"/>
</dbReference>
<accession>E3NG72</accession>
<reference evidence="6" key="1">
    <citation type="submission" date="2007-07" db="EMBL/GenBank/DDBJ databases">
        <title>PCAP assembly of the Caenorhabditis remanei genome.</title>
        <authorList>
            <consortium name="The Caenorhabditis remanei Sequencing Consortium"/>
            <person name="Wilson R.K."/>
        </authorList>
    </citation>
    <scope>NUCLEOTIDE SEQUENCE [LARGE SCALE GENOMIC DNA]</scope>
    <source>
        <strain evidence="6">PB4641</strain>
    </source>
</reference>
<evidence type="ECO:0000256" key="2">
    <source>
        <dbReference type="ARBA" id="ARBA00022771"/>
    </source>
</evidence>
<evidence type="ECO:0000256" key="1">
    <source>
        <dbReference type="ARBA" id="ARBA00022723"/>
    </source>
</evidence>
<dbReference type="InterPro" id="IPR013083">
    <property type="entry name" value="Znf_RING/FYVE/PHD"/>
</dbReference>
<dbReference type="InParanoid" id="E3NG72"/>
<dbReference type="PROSITE" id="PS00518">
    <property type="entry name" value="ZF_RING_1"/>
    <property type="match status" value="2"/>
</dbReference>
<dbReference type="SMART" id="SM00184">
    <property type="entry name" value="RING"/>
    <property type="match status" value="2"/>
</dbReference>
<keyword evidence="2 4" id="KW-0863">Zinc-finger</keyword>
<dbReference type="OrthoDB" id="5876854at2759"/>
<sequence length="141" mass="16031">MDCEICFEPFSDNLGNHVPIIFPDCGHSFCKSCVDSLENRKCPKCRKTRFQPHEINVEVVEFIQTNARPVCGGCANEYNIEGNHNPRILPDCCHTICSTCIDDIADVEIGCPTCFNPNFISLFDSECFIKNYLLIEIVRNY</sequence>
<evidence type="ECO:0000256" key="4">
    <source>
        <dbReference type="PROSITE-ProRule" id="PRU00175"/>
    </source>
</evidence>
<dbReference type="AlphaFoldDB" id="E3NG72"/>
<protein>
    <recommendedName>
        <fullName evidence="5">RING-type domain-containing protein</fullName>
    </recommendedName>
</protein>
<dbReference type="SUPFAM" id="SSF57850">
    <property type="entry name" value="RING/U-box"/>
    <property type="match status" value="2"/>
</dbReference>
<dbReference type="GO" id="GO:0008270">
    <property type="term" value="F:zinc ion binding"/>
    <property type="evidence" value="ECO:0007669"/>
    <property type="project" value="UniProtKB-KW"/>
</dbReference>
<name>E3NG72_CAERE</name>
<feature type="domain" description="RING-type" evidence="5">
    <location>
        <begin position="3"/>
        <end position="46"/>
    </location>
</feature>
<dbReference type="Gene3D" id="3.30.40.10">
    <property type="entry name" value="Zinc/RING finger domain, C3HC4 (zinc finger)"/>
    <property type="match status" value="2"/>
</dbReference>
<dbReference type="FunCoup" id="E3NG72">
    <property type="interactions" value="21"/>
</dbReference>
<gene>
    <name evidence="6" type="ORF">CRE_19500</name>
</gene>
<dbReference type="InterPro" id="IPR017907">
    <property type="entry name" value="Znf_RING_CS"/>
</dbReference>
<dbReference type="InterPro" id="IPR001841">
    <property type="entry name" value="Znf_RING"/>
</dbReference>
<evidence type="ECO:0000313" key="6">
    <source>
        <dbReference type="EMBL" id="EFO96960.1"/>
    </source>
</evidence>
<dbReference type="HOGENOM" id="CLU_1827101_0_0_1"/>
<dbReference type="PROSITE" id="PS50089">
    <property type="entry name" value="ZF_RING_2"/>
    <property type="match status" value="2"/>
</dbReference>
<evidence type="ECO:0000259" key="5">
    <source>
        <dbReference type="PROSITE" id="PS50089"/>
    </source>
</evidence>
<evidence type="ECO:0000313" key="7">
    <source>
        <dbReference type="Proteomes" id="UP000008281"/>
    </source>
</evidence>
<keyword evidence="7" id="KW-1185">Reference proteome</keyword>
<dbReference type="Pfam" id="PF14634">
    <property type="entry name" value="zf-RING_5"/>
    <property type="match status" value="1"/>
</dbReference>
<proteinExistence type="predicted"/>
<keyword evidence="3" id="KW-0862">Zinc</keyword>